<dbReference type="EMBL" id="AGRJ01000151">
    <property type="protein sequence ID" value="EHO51235.1"/>
    <property type="molecule type" value="Genomic_DNA"/>
</dbReference>
<dbReference type="STRING" id="797516.HMPREF9104_01555"/>
<sequence>MNPKRSIKRFQNLAFKNTKPTEVTGIPRVRLKLKYFHLRI</sequence>
<comment type="caution">
    <text evidence="1">The sequence shown here is derived from an EMBL/GenBank/DDBJ whole genome shotgun (WGS) entry which is preliminary data.</text>
</comment>
<evidence type="ECO:0000313" key="1">
    <source>
        <dbReference type="EMBL" id="EHO51235.1"/>
    </source>
</evidence>
<dbReference type="Proteomes" id="UP000005025">
    <property type="component" value="Unassembled WGS sequence"/>
</dbReference>
<dbReference type="AlphaFoldDB" id="H1LG29"/>
<organism evidence="1 2">
    <name type="scientific">Lentilactobacillus kisonensis F0435</name>
    <dbReference type="NCBI Taxonomy" id="797516"/>
    <lineage>
        <taxon>Bacteria</taxon>
        <taxon>Bacillati</taxon>
        <taxon>Bacillota</taxon>
        <taxon>Bacilli</taxon>
        <taxon>Lactobacillales</taxon>
        <taxon>Lactobacillaceae</taxon>
        <taxon>Lentilactobacillus</taxon>
    </lineage>
</organism>
<protein>
    <submittedName>
        <fullName evidence="1">Uncharacterized protein</fullName>
    </submittedName>
</protein>
<evidence type="ECO:0000313" key="2">
    <source>
        <dbReference type="Proteomes" id="UP000005025"/>
    </source>
</evidence>
<accession>H1LG29</accession>
<reference evidence="1 2" key="1">
    <citation type="submission" date="2011-09" db="EMBL/GenBank/DDBJ databases">
        <authorList>
            <person name="Weinstock G."/>
            <person name="Sodergren E."/>
            <person name="Clifton S."/>
            <person name="Fulton L."/>
            <person name="Fulton B."/>
            <person name="Courtney L."/>
            <person name="Fronick C."/>
            <person name="Harrison M."/>
            <person name="Strong C."/>
            <person name="Farmer C."/>
            <person name="Delahaunty K."/>
            <person name="Markovic C."/>
            <person name="Hall O."/>
            <person name="Minx P."/>
            <person name="Tomlinson C."/>
            <person name="Mitreva M."/>
            <person name="Hou S."/>
            <person name="Chen J."/>
            <person name="Wollam A."/>
            <person name="Pepin K.H."/>
            <person name="Johnson M."/>
            <person name="Bhonagiri V."/>
            <person name="Zhang X."/>
            <person name="Suruliraj S."/>
            <person name="Warren W."/>
            <person name="Chinwalla A."/>
            <person name="Mardis E.R."/>
            <person name="Wilson R.K."/>
        </authorList>
    </citation>
    <scope>NUCLEOTIDE SEQUENCE [LARGE SCALE GENOMIC DNA]</scope>
    <source>
        <strain evidence="1 2">F0435</strain>
    </source>
</reference>
<gene>
    <name evidence="1" type="ORF">HMPREF9104_01555</name>
</gene>
<dbReference type="HOGENOM" id="CLU_3291530_0_0_9"/>
<name>H1LG29_9LACO</name>
<proteinExistence type="predicted"/>